<feature type="compositionally biased region" description="Acidic residues" evidence="3">
    <location>
        <begin position="416"/>
        <end position="432"/>
    </location>
</feature>
<dbReference type="PANTHER" id="PTHR38340:SF1">
    <property type="entry name" value="S-LAYER PROTEIN"/>
    <property type="match status" value="1"/>
</dbReference>
<dbReference type="Gene3D" id="2.60.40.2810">
    <property type="match status" value="1"/>
</dbReference>
<dbReference type="Pfam" id="PF00353">
    <property type="entry name" value="HemolysinCabind"/>
    <property type="match status" value="3"/>
</dbReference>
<feature type="region of interest" description="Disordered" evidence="3">
    <location>
        <begin position="56"/>
        <end position="78"/>
    </location>
</feature>
<reference evidence="6 7" key="1">
    <citation type="submission" date="2019-07" db="EMBL/GenBank/DDBJ databases">
        <title>Full genome sequence of Devosia sp. Gsoil 520.</title>
        <authorList>
            <person name="Im W.-T."/>
        </authorList>
    </citation>
    <scope>NUCLEOTIDE SEQUENCE [LARGE SCALE GENOMIC DNA]</scope>
    <source>
        <strain evidence="6 7">Gsoil 520</strain>
    </source>
</reference>
<sequence>MIIEGKANRQQPEPEDPRKRLEFNAPEKTSRLPVYFALVVTGIAFFLKSAFAAQAHDRPPVPEGDETAEDGGTPSSIIIALGGDEIDEVAAEEPAEGGAGGSPSWNGGLSLTDPMSFHYAATHFEYLGPQVAAFFPAAFNYQPQNDNVALPRGGAASGPSARGTAQSAQPPADPEPGPGGDDDEEEPAPDGDDDDEEETVPGNRAPVVVGPVRLREVFAGQVVLIGLSDLLFGASDPDGDTLTINNITATGGTLVRVGTDWSFVTLPGMFGVITFTYAISDGLVAAAQTATLEVVQNTVLLTPWDDVFVATPWDDNIDGLEGNDIIDGRAGNDIVTGGPGADHINGGAGNDQLFGGLDDDVIFGGAGDDVIGGGGGNDRLFGEAGNDIIDGGDGDDVVEGNAGDDVLMGGAGDDSLSGDEGDDAIEGNDGDDQLVGGAGNDLLHGGGGSDTLSGGADDDEIDGGAGDDTITGDAGDDRIDGGDGHDTLDYSEFSADIHLDFEAGIAWSEEIGEDLYENVEAVIGGQGDDTLIFSETTAIITGGPGDDLFIFTVSEETQQLSRPLLFEILDFVVGDRVHVAEYEVSSRAERLEEERFGEIYDELEAGFEADLPIRVTHAYYDDADHTVIEADVDRNAFYEISITLKGVQLPMMIEHQVA</sequence>
<keyword evidence="2" id="KW-0964">Secreted</keyword>
<dbReference type="InterPro" id="IPR001343">
    <property type="entry name" value="Hemolysn_Ca-bd"/>
</dbReference>
<feature type="transmembrane region" description="Helical" evidence="4">
    <location>
        <begin position="32"/>
        <end position="51"/>
    </location>
</feature>
<dbReference type="PROSITE" id="PS00330">
    <property type="entry name" value="HEMOLYSIN_CALCIUM"/>
    <property type="match status" value="3"/>
</dbReference>
<feature type="compositionally biased region" description="Gly residues" evidence="3">
    <location>
        <begin position="436"/>
        <end position="449"/>
    </location>
</feature>
<evidence type="ECO:0000256" key="2">
    <source>
        <dbReference type="ARBA" id="ARBA00022525"/>
    </source>
</evidence>
<evidence type="ECO:0000256" key="1">
    <source>
        <dbReference type="ARBA" id="ARBA00004613"/>
    </source>
</evidence>
<feature type="compositionally biased region" description="Basic and acidic residues" evidence="3">
    <location>
        <begin position="475"/>
        <end position="485"/>
    </location>
</feature>
<dbReference type="RefSeq" id="WP_146289793.1">
    <property type="nucleotide sequence ID" value="NZ_CP042304.1"/>
</dbReference>
<dbReference type="OrthoDB" id="7938731at2"/>
<dbReference type="EMBL" id="CP042304">
    <property type="protein sequence ID" value="QDZ11009.1"/>
    <property type="molecule type" value="Genomic_DNA"/>
</dbReference>
<dbReference type="InterPro" id="IPR050557">
    <property type="entry name" value="RTX_toxin/Mannuronan_C5-epim"/>
</dbReference>
<evidence type="ECO:0000313" key="7">
    <source>
        <dbReference type="Proteomes" id="UP000315364"/>
    </source>
</evidence>
<dbReference type="PANTHER" id="PTHR38340">
    <property type="entry name" value="S-LAYER PROTEIN"/>
    <property type="match status" value="1"/>
</dbReference>
<evidence type="ECO:0000256" key="4">
    <source>
        <dbReference type="SAM" id="Phobius"/>
    </source>
</evidence>
<feature type="region of interest" description="Disordered" evidence="3">
    <location>
        <begin position="1"/>
        <end position="24"/>
    </location>
</feature>
<dbReference type="SUPFAM" id="SSF51120">
    <property type="entry name" value="beta-Roll"/>
    <property type="match status" value="3"/>
</dbReference>
<keyword evidence="4" id="KW-0812">Transmembrane</keyword>
<evidence type="ECO:0000256" key="3">
    <source>
        <dbReference type="SAM" id="MobiDB-lite"/>
    </source>
</evidence>
<dbReference type="Pfam" id="PF17892">
    <property type="entry name" value="Cadherin_5"/>
    <property type="match status" value="1"/>
</dbReference>
<dbReference type="Proteomes" id="UP000315364">
    <property type="component" value="Chromosome"/>
</dbReference>
<dbReference type="KEGG" id="dea:FPZ08_09755"/>
<feature type="compositionally biased region" description="Acidic residues" evidence="3">
    <location>
        <begin position="180"/>
        <end position="199"/>
    </location>
</feature>
<dbReference type="InterPro" id="IPR018511">
    <property type="entry name" value="Hemolysin-typ_Ca-bd_CS"/>
</dbReference>
<keyword evidence="7" id="KW-1185">Reference proteome</keyword>
<keyword evidence="4" id="KW-0472">Membrane</keyword>
<evidence type="ECO:0000313" key="6">
    <source>
        <dbReference type="EMBL" id="QDZ11009.1"/>
    </source>
</evidence>
<name>A0A5B8LT21_9HYPH</name>
<feature type="region of interest" description="Disordered" evidence="3">
    <location>
        <begin position="150"/>
        <end position="205"/>
    </location>
</feature>
<dbReference type="InterPro" id="IPR041690">
    <property type="entry name" value="Cadherin_5"/>
</dbReference>
<evidence type="ECO:0000259" key="5">
    <source>
        <dbReference type="Pfam" id="PF17892"/>
    </source>
</evidence>
<organism evidence="6 7">
    <name type="scientific">Devosia ginsengisoli</name>
    <dbReference type="NCBI Taxonomy" id="400770"/>
    <lineage>
        <taxon>Bacteria</taxon>
        <taxon>Pseudomonadati</taxon>
        <taxon>Pseudomonadota</taxon>
        <taxon>Alphaproteobacteria</taxon>
        <taxon>Hyphomicrobiales</taxon>
        <taxon>Devosiaceae</taxon>
        <taxon>Devosia</taxon>
    </lineage>
</organism>
<feature type="compositionally biased region" description="Low complexity" evidence="3">
    <location>
        <begin position="150"/>
        <end position="163"/>
    </location>
</feature>
<protein>
    <recommendedName>
        <fullName evidence="5">Cadherin-like domain-containing protein</fullName>
    </recommendedName>
</protein>
<feature type="domain" description="Cadherin-like" evidence="5">
    <location>
        <begin position="203"/>
        <end position="294"/>
    </location>
</feature>
<dbReference type="PRINTS" id="PR00313">
    <property type="entry name" value="CABNDNGRPT"/>
</dbReference>
<keyword evidence="4" id="KW-1133">Transmembrane helix</keyword>
<feature type="region of interest" description="Disordered" evidence="3">
    <location>
        <begin position="384"/>
        <end position="485"/>
    </location>
</feature>
<proteinExistence type="predicted"/>
<comment type="subcellular location">
    <subcellularLocation>
        <location evidence="1">Secreted</location>
    </subcellularLocation>
</comment>
<dbReference type="AlphaFoldDB" id="A0A5B8LT21"/>
<dbReference type="Gene3D" id="2.150.10.10">
    <property type="entry name" value="Serralysin-like metalloprotease, C-terminal"/>
    <property type="match status" value="4"/>
</dbReference>
<dbReference type="GO" id="GO:0005576">
    <property type="term" value="C:extracellular region"/>
    <property type="evidence" value="ECO:0007669"/>
    <property type="project" value="UniProtKB-SubCell"/>
</dbReference>
<dbReference type="InterPro" id="IPR011049">
    <property type="entry name" value="Serralysin-like_metalloprot_C"/>
</dbReference>
<gene>
    <name evidence="6" type="ORF">FPZ08_09755</name>
</gene>
<dbReference type="GO" id="GO:0005509">
    <property type="term" value="F:calcium ion binding"/>
    <property type="evidence" value="ECO:0007669"/>
    <property type="project" value="InterPro"/>
</dbReference>
<accession>A0A5B8LT21</accession>